<keyword evidence="9" id="KW-0067">ATP-binding</keyword>
<evidence type="ECO:0000313" key="16">
    <source>
        <dbReference type="EMBL" id="GAF09206.1"/>
    </source>
</evidence>
<dbReference type="EMBL" id="BAVZ01000010">
    <property type="protein sequence ID" value="GAF09206.1"/>
    <property type="molecule type" value="Genomic_DNA"/>
</dbReference>
<dbReference type="PROSITE" id="PS50109">
    <property type="entry name" value="HIS_KIN"/>
    <property type="match status" value="1"/>
</dbReference>
<evidence type="ECO:0000313" key="17">
    <source>
        <dbReference type="Proteomes" id="UP000019364"/>
    </source>
</evidence>
<accession>W7YWZ4</accession>
<dbReference type="FunFam" id="1.10.287.130:FF:000001">
    <property type="entry name" value="Two-component sensor histidine kinase"/>
    <property type="match status" value="1"/>
</dbReference>
<protein>
    <recommendedName>
        <fullName evidence="3">histidine kinase</fullName>
        <ecNumber evidence="3">2.7.13.3</ecNumber>
    </recommendedName>
</protein>
<dbReference type="EC" id="2.7.13.3" evidence="3"/>
<sequence length="498" mass="54994">MNKPIRLGLKGKLAILLALLLASVLAVLSFLVLSGIKDDQRSRLEQSFAQQTELANLKVRQEYLTGQKIPVNTFIERSGQRLAVDLGAENGMAVTLYTADGGFAGSSLPAESKWDVKDALTYTNKGQSAYITQGDRVLYLAPLFIDGTRAGTIQFHSSLAEQHAFYEHIRSLFLFTGALVLIAGFLIGYGYVWRQVNVISKLNTAAQQIGRGQYLASPVVRRSDELGELSIGIFEMSSSISSSVALLTEEKLKLLEAIARLQELEQQQKQFIGNISHELKTPLTSIRAYADLLHMYQDDPLLLEEARTHIGIEAERLYALIEKALQLSAMDIYDFETHTESVQISSFMEEAVSRLQGKAQLSDVTLEVRATPGYVWADPENVTHMIVNLLDNAIKYNKQGGTVTISNYVEKDDSDRNAWMVIEVADTGKGIPVDATHRIFDPFYTVSGDRSRDYGGTGLGLSLVRSLAEKQRGSIQLVESGPEGSRFALRLPLQDPDA</sequence>
<dbReference type="OrthoDB" id="9786919at2"/>
<dbReference type="CDD" id="cd00082">
    <property type="entry name" value="HisKA"/>
    <property type="match status" value="1"/>
</dbReference>
<dbReference type="GO" id="GO:0005886">
    <property type="term" value="C:plasma membrane"/>
    <property type="evidence" value="ECO:0007669"/>
    <property type="project" value="UniProtKB-SubCell"/>
</dbReference>
<dbReference type="AlphaFoldDB" id="W7YWZ4"/>
<dbReference type="PANTHER" id="PTHR43711">
    <property type="entry name" value="TWO-COMPONENT HISTIDINE KINASE"/>
    <property type="match status" value="1"/>
</dbReference>
<dbReference type="Pfam" id="PF02518">
    <property type="entry name" value="HATPase_c"/>
    <property type="match status" value="1"/>
</dbReference>
<keyword evidence="11 13" id="KW-0472">Membrane</keyword>
<evidence type="ECO:0000256" key="5">
    <source>
        <dbReference type="ARBA" id="ARBA00022553"/>
    </source>
</evidence>
<dbReference type="Gene3D" id="1.10.287.130">
    <property type="match status" value="1"/>
</dbReference>
<evidence type="ECO:0000256" key="6">
    <source>
        <dbReference type="ARBA" id="ARBA00022679"/>
    </source>
</evidence>
<evidence type="ECO:0000256" key="3">
    <source>
        <dbReference type="ARBA" id="ARBA00012438"/>
    </source>
</evidence>
<feature type="transmembrane region" description="Helical" evidence="13">
    <location>
        <begin position="172"/>
        <end position="192"/>
    </location>
</feature>
<keyword evidence="13" id="KW-1133">Transmembrane helix</keyword>
<evidence type="ECO:0000256" key="2">
    <source>
        <dbReference type="ARBA" id="ARBA00004651"/>
    </source>
</evidence>
<dbReference type="InterPro" id="IPR003594">
    <property type="entry name" value="HATPase_dom"/>
</dbReference>
<feature type="domain" description="Histidine kinase" evidence="14">
    <location>
        <begin position="274"/>
        <end position="495"/>
    </location>
</feature>
<dbReference type="InterPro" id="IPR036097">
    <property type="entry name" value="HisK_dim/P_sf"/>
</dbReference>
<keyword evidence="5" id="KW-0597">Phosphoprotein</keyword>
<dbReference type="InterPro" id="IPR003661">
    <property type="entry name" value="HisK_dim/P_dom"/>
</dbReference>
<dbReference type="SMART" id="SM00387">
    <property type="entry name" value="HATPase_c"/>
    <property type="match status" value="1"/>
</dbReference>
<dbReference type="InterPro" id="IPR003660">
    <property type="entry name" value="HAMP_dom"/>
</dbReference>
<evidence type="ECO:0000259" key="14">
    <source>
        <dbReference type="PROSITE" id="PS50109"/>
    </source>
</evidence>
<dbReference type="GO" id="GO:0005524">
    <property type="term" value="F:ATP binding"/>
    <property type="evidence" value="ECO:0007669"/>
    <property type="project" value="UniProtKB-KW"/>
</dbReference>
<evidence type="ECO:0000256" key="7">
    <source>
        <dbReference type="ARBA" id="ARBA00022741"/>
    </source>
</evidence>
<evidence type="ECO:0000256" key="13">
    <source>
        <dbReference type="SAM" id="Phobius"/>
    </source>
</evidence>
<feature type="coiled-coil region" evidence="12">
    <location>
        <begin position="244"/>
        <end position="274"/>
    </location>
</feature>
<name>W7YWZ4_9BACL</name>
<dbReference type="Gene3D" id="3.30.565.10">
    <property type="entry name" value="Histidine kinase-like ATPase, C-terminal domain"/>
    <property type="match status" value="1"/>
</dbReference>
<dbReference type="RefSeq" id="WP_036650424.1">
    <property type="nucleotide sequence ID" value="NZ_BAVZ01000010.1"/>
</dbReference>
<dbReference type="CDD" id="cd06225">
    <property type="entry name" value="HAMP"/>
    <property type="match status" value="1"/>
</dbReference>
<dbReference type="InterPro" id="IPR005467">
    <property type="entry name" value="His_kinase_dom"/>
</dbReference>
<dbReference type="Gene3D" id="6.10.340.10">
    <property type="match status" value="1"/>
</dbReference>
<evidence type="ECO:0000256" key="11">
    <source>
        <dbReference type="ARBA" id="ARBA00023136"/>
    </source>
</evidence>
<gene>
    <name evidence="16" type="ORF">JCM16418_3326</name>
</gene>
<proteinExistence type="predicted"/>
<dbReference type="InterPro" id="IPR036890">
    <property type="entry name" value="HATPase_C_sf"/>
</dbReference>
<reference evidence="16 17" key="1">
    <citation type="journal article" date="2014" name="Genome Announc.">
        <title>Draft Genome Sequence of Paenibacillus pini JCM 16418T, Isolated from the Rhizosphere of Pine Tree.</title>
        <authorList>
            <person name="Yuki M."/>
            <person name="Oshima K."/>
            <person name="Suda W."/>
            <person name="Oshida Y."/>
            <person name="Kitamura K."/>
            <person name="Iida Y."/>
            <person name="Hattori M."/>
            <person name="Ohkuma M."/>
        </authorList>
    </citation>
    <scope>NUCLEOTIDE SEQUENCE [LARGE SCALE GENOMIC DNA]</scope>
    <source>
        <strain evidence="16 17">JCM 16418</strain>
    </source>
</reference>
<feature type="domain" description="HAMP" evidence="15">
    <location>
        <begin position="193"/>
        <end position="245"/>
    </location>
</feature>
<keyword evidence="4" id="KW-1003">Cell membrane</keyword>
<keyword evidence="8" id="KW-0418">Kinase</keyword>
<keyword evidence="17" id="KW-1185">Reference proteome</keyword>
<evidence type="ECO:0000259" key="15">
    <source>
        <dbReference type="PROSITE" id="PS50885"/>
    </source>
</evidence>
<comment type="subcellular location">
    <subcellularLocation>
        <location evidence="2">Cell membrane</location>
        <topology evidence="2">Multi-pass membrane protein</topology>
    </subcellularLocation>
</comment>
<dbReference type="STRING" id="1236976.JCM16418_3326"/>
<keyword evidence="7" id="KW-0547">Nucleotide-binding</keyword>
<dbReference type="InterPro" id="IPR050736">
    <property type="entry name" value="Sensor_HK_Regulatory"/>
</dbReference>
<evidence type="ECO:0000256" key="10">
    <source>
        <dbReference type="ARBA" id="ARBA00023012"/>
    </source>
</evidence>
<evidence type="ECO:0000256" key="4">
    <source>
        <dbReference type="ARBA" id="ARBA00022475"/>
    </source>
</evidence>
<dbReference type="Proteomes" id="UP000019364">
    <property type="component" value="Unassembled WGS sequence"/>
</dbReference>
<dbReference type="PROSITE" id="PS50885">
    <property type="entry name" value="HAMP"/>
    <property type="match status" value="1"/>
</dbReference>
<dbReference type="PRINTS" id="PR00344">
    <property type="entry name" value="BCTRLSENSOR"/>
</dbReference>
<dbReference type="PANTHER" id="PTHR43711:SF1">
    <property type="entry name" value="HISTIDINE KINASE 1"/>
    <property type="match status" value="1"/>
</dbReference>
<comment type="catalytic activity">
    <reaction evidence="1">
        <text>ATP + protein L-histidine = ADP + protein N-phospho-L-histidine.</text>
        <dbReference type="EC" id="2.7.13.3"/>
    </reaction>
</comment>
<evidence type="ECO:0000256" key="12">
    <source>
        <dbReference type="SAM" id="Coils"/>
    </source>
</evidence>
<evidence type="ECO:0000256" key="8">
    <source>
        <dbReference type="ARBA" id="ARBA00022777"/>
    </source>
</evidence>
<dbReference type="eggNOG" id="COG5002">
    <property type="taxonomic scope" value="Bacteria"/>
</dbReference>
<organism evidence="16 17">
    <name type="scientific">Paenibacillus pini JCM 16418</name>
    <dbReference type="NCBI Taxonomy" id="1236976"/>
    <lineage>
        <taxon>Bacteria</taxon>
        <taxon>Bacillati</taxon>
        <taxon>Bacillota</taxon>
        <taxon>Bacilli</taxon>
        <taxon>Bacillales</taxon>
        <taxon>Paenibacillaceae</taxon>
        <taxon>Paenibacillus</taxon>
    </lineage>
</organism>
<dbReference type="InterPro" id="IPR004358">
    <property type="entry name" value="Sig_transdc_His_kin-like_C"/>
</dbReference>
<dbReference type="Pfam" id="PF00512">
    <property type="entry name" value="HisKA"/>
    <property type="match status" value="1"/>
</dbReference>
<evidence type="ECO:0000256" key="9">
    <source>
        <dbReference type="ARBA" id="ARBA00022840"/>
    </source>
</evidence>
<dbReference type="SUPFAM" id="SSF55874">
    <property type="entry name" value="ATPase domain of HSP90 chaperone/DNA topoisomerase II/histidine kinase"/>
    <property type="match status" value="1"/>
</dbReference>
<keyword evidence="6" id="KW-0808">Transferase</keyword>
<comment type="caution">
    <text evidence="16">The sequence shown here is derived from an EMBL/GenBank/DDBJ whole genome shotgun (WGS) entry which is preliminary data.</text>
</comment>
<dbReference type="SMART" id="SM00388">
    <property type="entry name" value="HisKA"/>
    <property type="match status" value="1"/>
</dbReference>
<dbReference type="SUPFAM" id="SSF47384">
    <property type="entry name" value="Homodimeric domain of signal transducing histidine kinase"/>
    <property type="match status" value="1"/>
</dbReference>
<keyword evidence="10" id="KW-0902">Two-component regulatory system</keyword>
<keyword evidence="12" id="KW-0175">Coiled coil</keyword>
<keyword evidence="13" id="KW-0812">Transmembrane</keyword>
<dbReference type="GO" id="GO:0000155">
    <property type="term" value="F:phosphorelay sensor kinase activity"/>
    <property type="evidence" value="ECO:0007669"/>
    <property type="project" value="InterPro"/>
</dbReference>
<dbReference type="FunFam" id="3.30.565.10:FF:000006">
    <property type="entry name" value="Sensor histidine kinase WalK"/>
    <property type="match status" value="1"/>
</dbReference>
<evidence type="ECO:0000256" key="1">
    <source>
        <dbReference type="ARBA" id="ARBA00000085"/>
    </source>
</evidence>